<accession>A0A0F9B891</accession>
<sequence>MKEVKVRFFFSDPHETILILPTEVDIALSHTAMVIAEKQFALTLHLLKARKLFVQRDSLSTFGRYDFLPDITSHSPLMRLPHILGSIFGLYVIPMPEMCKDDFEWIVTDMEEDWGVASHKAL</sequence>
<protein>
    <submittedName>
        <fullName evidence="1">Uncharacterized protein</fullName>
    </submittedName>
</protein>
<dbReference type="AlphaFoldDB" id="A0A0F9B891"/>
<gene>
    <name evidence="1" type="ORF">LCGC14_2758730</name>
</gene>
<evidence type="ECO:0000313" key="1">
    <source>
        <dbReference type="EMBL" id="KKK86889.1"/>
    </source>
</evidence>
<reference evidence="1" key="1">
    <citation type="journal article" date="2015" name="Nature">
        <title>Complex archaea that bridge the gap between prokaryotes and eukaryotes.</title>
        <authorList>
            <person name="Spang A."/>
            <person name="Saw J.H."/>
            <person name="Jorgensen S.L."/>
            <person name="Zaremba-Niedzwiedzka K."/>
            <person name="Martijn J."/>
            <person name="Lind A.E."/>
            <person name="van Eijk R."/>
            <person name="Schleper C."/>
            <person name="Guy L."/>
            <person name="Ettema T.J."/>
        </authorList>
    </citation>
    <scope>NUCLEOTIDE SEQUENCE</scope>
</reference>
<organism evidence="1">
    <name type="scientific">marine sediment metagenome</name>
    <dbReference type="NCBI Taxonomy" id="412755"/>
    <lineage>
        <taxon>unclassified sequences</taxon>
        <taxon>metagenomes</taxon>
        <taxon>ecological metagenomes</taxon>
    </lineage>
</organism>
<proteinExistence type="predicted"/>
<name>A0A0F9B891_9ZZZZ</name>
<comment type="caution">
    <text evidence="1">The sequence shown here is derived from an EMBL/GenBank/DDBJ whole genome shotgun (WGS) entry which is preliminary data.</text>
</comment>
<dbReference type="EMBL" id="LAZR01050651">
    <property type="protein sequence ID" value="KKK86889.1"/>
    <property type="molecule type" value="Genomic_DNA"/>
</dbReference>